<reference evidence="4 5" key="1">
    <citation type="submission" date="2018-03" db="EMBL/GenBank/DDBJ databases">
        <authorList>
            <person name="Guldener U."/>
        </authorList>
    </citation>
    <scope>NUCLEOTIDE SEQUENCE [LARGE SCALE GENOMIC DNA]</scope>
    <source>
        <strain evidence="4 5">NBRC100155</strain>
    </source>
</reference>
<organism evidence="4 5">
    <name type="scientific">Ustilago trichophora</name>
    <dbReference type="NCBI Taxonomy" id="86804"/>
    <lineage>
        <taxon>Eukaryota</taxon>
        <taxon>Fungi</taxon>
        <taxon>Dikarya</taxon>
        <taxon>Basidiomycota</taxon>
        <taxon>Ustilaginomycotina</taxon>
        <taxon>Ustilaginomycetes</taxon>
        <taxon>Ustilaginales</taxon>
        <taxon>Ustilaginaceae</taxon>
        <taxon>Ustilago</taxon>
    </lineage>
</organism>
<gene>
    <name evidence="4" type="ORF">UTRI_01093_B</name>
</gene>
<dbReference type="PANTHER" id="PTHR21500">
    <property type="entry name" value="TUBULIN-SPECIFIC CHAPERONE A"/>
    <property type="match status" value="1"/>
</dbReference>
<evidence type="ECO:0000256" key="1">
    <source>
        <dbReference type="ARBA" id="ARBA00006806"/>
    </source>
</evidence>
<dbReference type="Proteomes" id="UP000324022">
    <property type="component" value="Unassembled WGS sequence"/>
</dbReference>
<dbReference type="SUPFAM" id="SSF46988">
    <property type="entry name" value="Tubulin chaperone cofactor A"/>
    <property type="match status" value="1"/>
</dbReference>
<accession>A0A5C3DX55</accession>
<comment type="subcellular location">
    <subcellularLocation>
        <location evidence="3">Cytoplasm</location>
        <location evidence="3">Cytoskeleton</location>
    </subcellularLocation>
</comment>
<dbReference type="InterPro" id="IPR036126">
    <property type="entry name" value="TBCA_sf"/>
</dbReference>
<evidence type="ECO:0000313" key="4">
    <source>
        <dbReference type="EMBL" id="SPO21609.1"/>
    </source>
</evidence>
<evidence type="ECO:0000313" key="5">
    <source>
        <dbReference type="Proteomes" id="UP000324022"/>
    </source>
</evidence>
<comment type="similarity">
    <text evidence="1 3">Belongs to the TBCA family.</text>
</comment>
<protein>
    <recommendedName>
        <fullName evidence="3">Tubulin-specific chaperone A</fullName>
    </recommendedName>
</protein>
<dbReference type="OrthoDB" id="296187at2759"/>
<comment type="subunit">
    <text evidence="3">Supercomplex made of cofactors A to E. Cofactors A and D function by capturing and stabilizing tubulin in a quasi-native conformation. Cofactor E binds to the cofactor D-tubulin complex; interaction with cofactor C then causes the release of tubulin polypeptides that are committed to the native state.</text>
</comment>
<evidence type="ECO:0000256" key="2">
    <source>
        <dbReference type="ARBA" id="ARBA00023186"/>
    </source>
</evidence>
<keyword evidence="5" id="KW-1185">Reference proteome</keyword>
<dbReference type="GO" id="GO:0048487">
    <property type="term" value="F:beta-tubulin binding"/>
    <property type="evidence" value="ECO:0007669"/>
    <property type="project" value="InterPro"/>
</dbReference>
<name>A0A5C3DX55_9BASI</name>
<keyword evidence="3" id="KW-0963">Cytoplasm</keyword>
<dbReference type="PANTHER" id="PTHR21500:SF0">
    <property type="entry name" value="TUBULIN-SPECIFIC CHAPERONE A"/>
    <property type="match status" value="1"/>
</dbReference>
<dbReference type="InterPro" id="IPR004226">
    <property type="entry name" value="TBCA"/>
</dbReference>
<keyword evidence="2 3" id="KW-0143">Chaperone</keyword>
<dbReference type="GO" id="GO:0007021">
    <property type="term" value="P:tubulin complex assembly"/>
    <property type="evidence" value="ECO:0007669"/>
    <property type="project" value="UniProtKB-UniRule"/>
</dbReference>
<dbReference type="GO" id="GO:0007023">
    <property type="term" value="P:post-chaperonin tubulin folding pathway"/>
    <property type="evidence" value="ECO:0007669"/>
    <property type="project" value="UniProtKB-UniRule"/>
</dbReference>
<dbReference type="GO" id="GO:0005829">
    <property type="term" value="C:cytosol"/>
    <property type="evidence" value="ECO:0007669"/>
    <property type="project" value="TreeGrafter"/>
</dbReference>
<dbReference type="GO" id="GO:0005874">
    <property type="term" value="C:microtubule"/>
    <property type="evidence" value="ECO:0007669"/>
    <property type="project" value="UniProtKB-KW"/>
</dbReference>
<evidence type="ECO:0000256" key="3">
    <source>
        <dbReference type="RuleBase" id="RU364030"/>
    </source>
</evidence>
<sequence>MAPFADAATIKRQLTIKTGVENSYLKEAQEQQVRIQKFIDDGRDEYDVKQQRTVLQDTLKMIPDCRKRLELATDELHNYLEGLEEEDDSQVKSTTEFTTAKEVLAEVQGQLQGPLSSV</sequence>
<dbReference type="Gene3D" id="1.20.58.90">
    <property type="match status" value="1"/>
</dbReference>
<keyword evidence="3" id="KW-0206">Cytoskeleton</keyword>
<dbReference type="AlphaFoldDB" id="A0A5C3DX55"/>
<dbReference type="Pfam" id="PF02970">
    <property type="entry name" value="TBCA"/>
    <property type="match status" value="1"/>
</dbReference>
<dbReference type="EMBL" id="OOIN01000003">
    <property type="protein sequence ID" value="SPO21609.1"/>
    <property type="molecule type" value="Genomic_DNA"/>
</dbReference>
<proteinExistence type="inferred from homology"/>
<keyword evidence="3" id="KW-0493">Microtubule</keyword>